<reference evidence="2 3" key="1">
    <citation type="submission" date="2019-05" db="EMBL/GenBank/DDBJ databases">
        <title>Genome sequence of Klebsiella sp strain TOUT106.</title>
        <authorList>
            <person name="Rahi P."/>
            <person name="Chaudhari D."/>
        </authorList>
    </citation>
    <scope>NUCLEOTIDE SEQUENCE [LARGE SCALE GENOMIC DNA]</scope>
    <source>
        <strain evidence="2 3">TOUT106</strain>
    </source>
</reference>
<dbReference type="NCBIfam" id="TIGR00481">
    <property type="entry name" value="YbhB/YbcL family Raf kinase inhibitor-like protein"/>
    <property type="match status" value="1"/>
</dbReference>
<dbReference type="PANTHER" id="PTHR30289">
    <property type="entry name" value="UNCHARACTERIZED PROTEIN YBCL-RELATED"/>
    <property type="match status" value="1"/>
</dbReference>
<evidence type="ECO:0000256" key="1">
    <source>
        <dbReference type="SAM" id="SignalP"/>
    </source>
</evidence>
<dbReference type="Pfam" id="PF01161">
    <property type="entry name" value="PBP"/>
    <property type="match status" value="1"/>
</dbReference>
<dbReference type="InterPro" id="IPR036610">
    <property type="entry name" value="PEBP-like_sf"/>
</dbReference>
<accession>A0A5R9LKB8</accession>
<gene>
    <name evidence="2" type="ORF">FE839_09085</name>
</gene>
<dbReference type="SUPFAM" id="SSF49777">
    <property type="entry name" value="PEBP-like"/>
    <property type="match status" value="1"/>
</dbReference>
<dbReference type="CDD" id="cd00865">
    <property type="entry name" value="PEBP_bact_arch"/>
    <property type="match status" value="1"/>
</dbReference>
<dbReference type="EMBL" id="VCHQ01000010">
    <property type="protein sequence ID" value="TLV19975.1"/>
    <property type="molecule type" value="Genomic_DNA"/>
</dbReference>
<dbReference type="PANTHER" id="PTHR30289:SF1">
    <property type="entry name" value="PEBP (PHOSPHATIDYLETHANOLAMINE-BINDING PROTEIN) FAMILY PROTEIN"/>
    <property type="match status" value="1"/>
</dbReference>
<evidence type="ECO:0000313" key="3">
    <source>
        <dbReference type="Proteomes" id="UP000307430"/>
    </source>
</evidence>
<feature type="chain" id="PRO_5024380638" evidence="1">
    <location>
        <begin position="22"/>
        <end position="184"/>
    </location>
</feature>
<keyword evidence="1" id="KW-0732">Signal</keyword>
<dbReference type="InterPro" id="IPR008914">
    <property type="entry name" value="PEBP"/>
</dbReference>
<keyword evidence="3" id="KW-1185">Reference proteome</keyword>
<proteinExistence type="predicted"/>
<protein>
    <submittedName>
        <fullName evidence="2">YbhB/YbcL family Raf kinase inhibitor-like protein</fullName>
    </submittedName>
</protein>
<feature type="signal peptide" evidence="1">
    <location>
        <begin position="1"/>
        <end position="21"/>
    </location>
</feature>
<dbReference type="Proteomes" id="UP000307430">
    <property type="component" value="Unassembled WGS sequence"/>
</dbReference>
<sequence length="184" mass="19133">MKTGLKLAVAMMAIISSTATAAPFSISSTDMRDGEPLALTHWFSGFGCSGGNISPQIAWKNAPADTRSFAVTVYDPDAPTGSGWWHWTVVNIARQVTRLAAGAGDKDNAKLPAGAVQGRNDFGYAGFGGPCPPAGDKPHRYRFTVWALDTATLPIDTGSGGALVGFMLHSHAIASAQLTAIAGR</sequence>
<organism evidence="2 3">
    <name type="scientific">Klebsiella indica</name>
    <dbReference type="NCBI Taxonomy" id="2582917"/>
    <lineage>
        <taxon>Bacteria</taxon>
        <taxon>Pseudomonadati</taxon>
        <taxon>Pseudomonadota</taxon>
        <taxon>Gammaproteobacteria</taxon>
        <taxon>Enterobacterales</taxon>
        <taxon>Enterobacteriaceae</taxon>
        <taxon>Klebsiella/Raoultella group</taxon>
        <taxon>Klebsiella</taxon>
    </lineage>
</organism>
<name>A0A5R9LKB8_9ENTR</name>
<comment type="caution">
    <text evidence="2">The sequence shown here is derived from an EMBL/GenBank/DDBJ whole genome shotgun (WGS) entry which is preliminary data.</text>
</comment>
<evidence type="ECO:0000313" key="2">
    <source>
        <dbReference type="EMBL" id="TLV19975.1"/>
    </source>
</evidence>
<dbReference type="RefSeq" id="WP_138360532.1">
    <property type="nucleotide sequence ID" value="NZ_JBCIVH010000009.1"/>
</dbReference>
<dbReference type="InterPro" id="IPR005247">
    <property type="entry name" value="YbhB_YbcL/LppC-like"/>
</dbReference>
<dbReference type="AlphaFoldDB" id="A0A5R9LKB8"/>
<dbReference type="Gene3D" id="3.90.280.10">
    <property type="entry name" value="PEBP-like"/>
    <property type="match status" value="1"/>
</dbReference>